<dbReference type="VEuPathDB" id="TriTrypDB:TcG_02749"/>
<dbReference type="AlphaFoldDB" id="A0A2V2XFT8"/>
<name>A0A2V2XFT8_TRYCR</name>
<dbReference type="Gene3D" id="2.40.20.10">
    <property type="entry name" value="Plasminogen Kringle 4"/>
    <property type="match status" value="1"/>
</dbReference>
<dbReference type="VEuPathDB" id="TriTrypDB:TcCL_ESM02443"/>
<dbReference type="InterPro" id="IPR000001">
    <property type="entry name" value="Kringle"/>
</dbReference>
<dbReference type="PRINTS" id="PR00018">
    <property type="entry name" value="KRINGLE"/>
</dbReference>
<proteinExistence type="predicted"/>
<dbReference type="VEuPathDB" id="TriTrypDB:BCY84_03220"/>
<dbReference type="VEuPathDB" id="TriTrypDB:TcYC6_0075250"/>
<feature type="domain" description="Kringle" evidence="5">
    <location>
        <begin position="35"/>
        <end position="114"/>
    </location>
</feature>
<keyword evidence="3" id="KW-0812">Transmembrane</keyword>
<dbReference type="VEuPathDB" id="TriTrypDB:C4B63_19g105"/>
<dbReference type="VEuPathDB" id="TriTrypDB:ECC02_003563"/>
<dbReference type="CDD" id="cd00108">
    <property type="entry name" value="KR"/>
    <property type="match status" value="1"/>
</dbReference>
<dbReference type="SMART" id="SM00130">
    <property type="entry name" value="KR"/>
    <property type="match status" value="1"/>
</dbReference>
<dbReference type="EMBL" id="PRFC01000009">
    <property type="protein sequence ID" value="PWV19738.1"/>
    <property type="molecule type" value="Genomic_DNA"/>
</dbReference>
<evidence type="ECO:0000256" key="3">
    <source>
        <dbReference type="SAM" id="Phobius"/>
    </source>
</evidence>
<dbReference type="VEuPathDB" id="TriTrypDB:TCDM_02017"/>
<keyword evidence="3" id="KW-1133">Transmembrane helix</keyword>
<dbReference type="GO" id="GO:0005102">
    <property type="term" value="F:signaling receptor binding"/>
    <property type="evidence" value="ECO:0007669"/>
    <property type="project" value="TreeGrafter"/>
</dbReference>
<protein>
    <recommendedName>
        <fullName evidence="5">Kringle domain-containing protein</fullName>
    </recommendedName>
</protein>
<dbReference type="Proteomes" id="UP000246078">
    <property type="component" value="Unassembled WGS sequence"/>
</dbReference>
<dbReference type="InterPro" id="IPR050759">
    <property type="entry name" value="Serine_protease_kringle"/>
</dbReference>
<evidence type="ECO:0000256" key="4">
    <source>
        <dbReference type="SAM" id="SignalP"/>
    </source>
</evidence>
<evidence type="ECO:0000256" key="1">
    <source>
        <dbReference type="ARBA" id="ARBA00022572"/>
    </source>
</evidence>
<feature type="signal peptide" evidence="4">
    <location>
        <begin position="1"/>
        <end position="26"/>
    </location>
</feature>
<dbReference type="PANTHER" id="PTHR24261">
    <property type="entry name" value="PLASMINOGEN-RELATED"/>
    <property type="match status" value="1"/>
</dbReference>
<dbReference type="VEuPathDB" id="TriTrypDB:TcBrA4_0056070"/>
<dbReference type="PROSITE" id="PS50070">
    <property type="entry name" value="KRINGLE_2"/>
    <property type="match status" value="1"/>
</dbReference>
<sequence>MLRDFHAVILFSLLVWLAGDVGVVYGSTKCDPVEGYYLPNGEDYRGHLNFTEMGIPCQKWNEQQPHRHDTHIPDPLTGVGNHNYCRNPSGLERPGCFTMNPSIRYQFCDVGLPCRWTPPETVLQFEPSSGTELRADQPVKITCYPRPCEIYYTLDGSTPTTSSGILYLRPIVLSRNSTVNALALFASEKALQRQAFYSIPPRPTPSGAYFSPLPSEVSQGPVLLFLKGLRDNDKALIFKNEDLRGFPYEGPFWLNESTNVTAVINGEDLVRASYVFFTTGVILEMYPASGKYIGGVSCLVYQSDPQANNTISINGLSWQPLSEFVFILDTVGINVVGVRSISLGGVMNAVWRKYEIAEAIPPVLLPAPDVVYTEPIRVTCKDPMGRALAVDKKDGELIYSIRLDIPGRFSVNCTYLDDLHNKRSAHAVYEIEPIPLPMPLLRPECGRSFPMIPLLLVTTIVPPPDAGYERDPWRLGLNASSTGATLQKISGNGSFLLKPTQTDAINVTVTLCTHSSSPLEADSPILICRYEMLPLGLSVTPWFVGRIGCENCSGSVDLLLRQLSNCLSFGTTELIFIQTVGSFVMIQLQRLPTSLRMEYYTRTGDCLSDKYLTDVRNETSGSIQLARWWAVNRTSSSLDFVTGAEITIVVKGWGLDSGEFHFVREEFPCNDIGVSYSTRNSLDLFSLKLLFVIDTPGSYKLCASLNDALYAVPSNGTLIVNSSRLPVLLPAPCGGSSEGPVDVVLDMASRGVNPYLFVSIDNGFWYRVAAGTAVHVANLTPSVTSATLAITAGQRSVASTVCVFYLPQGEMPKRATYNWAVAFTHEGRSNVLLSVNGTFSGKSRVELRAYGPRRGQANGSVSTMNETALQRAPSDIPFFVSLGTFMGTFTVADSLLTLVGGADEYPVSIVVSVDGTSMDAEPLNVALSPLAIAMHSCKNCISGWCFRDQCVCIGEKNHTAYLCVENPLSPKHPDSASSRFKLLMVYLLLLAAVFIFVGFAIYNGTKRGAPQRESEGGLARP</sequence>
<keyword evidence="3" id="KW-0472">Membrane</keyword>
<keyword evidence="2" id="KW-1015">Disulfide bond</keyword>
<keyword evidence="1" id="KW-0420">Kringle</keyword>
<dbReference type="InterPro" id="IPR013806">
    <property type="entry name" value="Kringle-like"/>
</dbReference>
<dbReference type="VEuPathDB" id="TriTrypDB:TCSYLVIO_005437"/>
<dbReference type="VEuPathDB" id="TriTrypDB:C3747_9g157"/>
<dbReference type="VEuPathDB" id="TriTrypDB:Tc_MARK_4093"/>
<reference evidence="6 7" key="1">
    <citation type="journal article" date="2018" name="Microb. Genom.">
        <title>Expanding an expanded genome: long-read sequencing of Trypanosoma cruzi.</title>
        <authorList>
            <person name="Berna L."/>
            <person name="Rodriguez M."/>
            <person name="Chiribao M.L."/>
            <person name="Parodi-Talice A."/>
            <person name="Pita S."/>
            <person name="Rijo G."/>
            <person name="Alvarez-Valin F."/>
            <person name="Robello C."/>
        </authorList>
    </citation>
    <scope>NUCLEOTIDE SEQUENCE [LARGE SCALE GENOMIC DNA]</scope>
    <source>
        <strain evidence="6 7">TCC</strain>
    </source>
</reference>
<dbReference type="InterPro" id="IPR059177">
    <property type="entry name" value="GH29D-like_dom"/>
</dbReference>
<organism evidence="6 7">
    <name type="scientific">Trypanosoma cruzi</name>
    <dbReference type="NCBI Taxonomy" id="5693"/>
    <lineage>
        <taxon>Eukaryota</taxon>
        <taxon>Discoba</taxon>
        <taxon>Euglenozoa</taxon>
        <taxon>Kinetoplastea</taxon>
        <taxon>Metakinetoplastina</taxon>
        <taxon>Trypanosomatida</taxon>
        <taxon>Trypanosomatidae</taxon>
        <taxon>Trypanosoma</taxon>
        <taxon>Schizotrypanum</taxon>
    </lineage>
</organism>
<dbReference type="GO" id="GO:0051898">
    <property type="term" value="P:negative regulation of phosphatidylinositol 3-kinase/protein kinase B signal transduction"/>
    <property type="evidence" value="ECO:0007669"/>
    <property type="project" value="TreeGrafter"/>
</dbReference>
<evidence type="ECO:0000313" key="7">
    <source>
        <dbReference type="Proteomes" id="UP000246078"/>
    </source>
</evidence>
<dbReference type="GO" id="GO:0005615">
    <property type="term" value="C:extracellular space"/>
    <property type="evidence" value="ECO:0007669"/>
    <property type="project" value="TreeGrafter"/>
</dbReference>
<feature type="transmembrane region" description="Helical" evidence="3">
    <location>
        <begin position="983"/>
        <end position="1002"/>
    </location>
</feature>
<dbReference type="GO" id="GO:0004175">
    <property type="term" value="F:endopeptidase activity"/>
    <property type="evidence" value="ECO:0007669"/>
    <property type="project" value="TreeGrafter"/>
</dbReference>
<keyword evidence="4" id="KW-0732">Signal</keyword>
<evidence type="ECO:0000259" key="5">
    <source>
        <dbReference type="PROSITE" id="PS50070"/>
    </source>
</evidence>
<dbReference type="InterPro" id="IPR038178">
    <property type="entry name" value="Kringle_sf"/>
</dbReference>
<gene>
    <name evidence="6" type="ORF">C3747_9g157</name>
</gene>
<dbReference type="Pfam" id="PF00051">
    <property type="entry name" value="Kringle"/>
    <property type="match status" value="1"/>
</dbReference>
<dbReference type="PANTHER" id="PTHR24261:SF16">
    <property type="entry name" value="PHOSPHOINOSITIDE-3-KINASE-INTERACTING PROTEIN 1"/>
    <property type="match status" value="1"/>
</dbReference>
<dbReference type="Pfam" id="PF13290">
    <property type="entry name" value="CHB_HEX_C_1"/>
    <property type="match status" value="1"/>
</dbReference>
<dbReference type="VEuPathDB" id="TriTrypDB:TcCLB.507093.200"/>
<evidence type="ECO:0000313" key="6">
    <source>
        <dbReference type="EMBL" id="PWV19738.1"/>
    </source>
</evidence>
<evidence type="ECO:0000256" key="2">
    <source>
        <dbReference type="ARBA" id="ARBA00023157"/>
    </source>
</evidence>
<dbReference type="VEuPathDB" id="TriTrypDB:TcCL_ESM02442"/>
<feature type="chain" id="PRO_5015847206" description="Kringle domain-containing protein" evidence="4">
    <location>
        <begin position="27"/>
        <end position="1021"/>
    </location>
</feature>
<comment type="caution">
    <text evidence="6">The sequence shown here is derived from an EMBL/GenBank/DDBJ whole genome shotgun (WGS) entry which is preliminary data.</text>
</comment>
<accession>A0A2V2XFT8</accession>
<dbReference type="SUPFAM" id="SSF57440">
    <property type="entry name" value="Kringle-like"/>
    <property type="match status" value="1"/>
</dbReference>